<evidence type="ECO:0000256" key="6">
    <source>
        <dbReference type="ARBA" id="ARBA00022777"/>
    </source>
</evidence>
<evidence type="ECO:0000313" key="12">
    <source>
        <dbReference type="Proteomes" id="UP001597277"/>
    </source>
</evidence>
<dbReference type="Proteomes" id="UP001597277">
    <property type="component" value="Unassembled WGS sequence"/>
</dbReference>
<dbReference type="CDD" id="cd16917">
    <property type="entry name" value="HATPase_UhpB-NarQ-NarX-like"/>
    <property type="match status" value="1"/>
</dbReference>
<gene>
    <name evidence="11" type="ORF">ACFSE6_16735</name>
</gene>
<reference evidence="12" key="1">
    <citation type="journal article" date="2019" name="Int. J. Syst. Evol. Microbiol.">
        <title>The Global Catalogue of Microorganisms (GCM) 10K type strain sequencing project: providing services to taxonomists for standard genome sequencing and annotation.</title>
        <authorList>
            <consortium name="The Broad Institute Genomics Platform"/>
            <consortium name="The Broad Institute Genome Sequencing Center for Infectious Disease"/>
            <person name="Wu L."/>
            <person name="Ma J."/>
        </authorList>
    </citation>
    <scope>NUCLEOTIDE SEQUENCE [LARGE SCALE GENOMIC DNA]</scope>
    <source>
        <strain evidence="12">JCM 17130</strain>
    </source>
</reference>
<dbReference type="InterPro" id="IPR011712">
    <property type="entry name" value="Sig_transdc_His_kin_sub3_dim/P"/>
</dbReference>
<comment type="caution">
    <text evidence="11">The sequence shown here is derived from an EMBL/GenBank/DDBJ whole genome shotgun (WGS) entry which is preliminary data.</text>
</comment>
<comment type="catalytic activity">
    <reaction evidence="1">
        <text>ATP + protein L-histidine = ADP + protein N-phospho-L-histidine.</text>
        <dbReference type="EC" id="2.7.13.3"/>
    </reaction>
</comment>
<dbReference type="InterPro" id="IPR050482">
    <property type="entry name" value="Sensor_HK_TwoCompSys"/>
</dbReference>
<dbReference type="RefSeq" id="WP_388009900.1">
    <property type="nucleotide sequence ID" value="NZ_JBHUEE010000010.1"/>
</dbReference>
<evidence type="ECO:0000256" key="4">
    <source>
        <dbReference type="ARBA" id="ARBA00022679"/>
    </source>
</evidence>
<evidence type="ECO:0000256" key="1">
    <source>
        <dbReference type="ARBA" id="ARBA00000085"/>
    </source>
</evidence>
<name>A0ABW4L7H1_9MICO</name>
<keyword evidence="12" id="KW-1185">Reference proteome</keyword>
<keyword evidence="6 11" id="KW-0418">Kinase</keyword>
<keyword evidence="8" id="KW-0902">Two-component regulatory system</keyword>
<dbReference type="GO" id="GO:0016301">
    <property type="term" value="F:kinase activity"/>
    <property type="evidence" value="ECO:0007669"/>
    <property type="project" value="UniProtKB-KW"/>
</dbReference>
<evidence type="ECO:0000256" key="3">
    <source>
        <dbReference type="ARBA" id="ARBA00022553"/>
    </source>
</evidence>
<dbReference type="EC" id="2.7.13.3" evidence="2"/>
<dbReference type="Gene3D" id="1.20.5.1930">
    <property type="match status" value="1"/>
</dbReference>
<keyword evidence="5" id="KW-0547">Nucleotide-binding</keyword>
<evidence type="ECO:0000256" key="8">
    <source>
        <dbReference type="ARBA" id="ARBA00023012"/>
    </source>
</evidence>
<evidence type="ECO:0000259" key="10">
    <source>
        <dbReference type="Pfam" id="PF07730"/>
    </source>
</evidence>
<feature type="domain" description="Histidine kinase/HSP90-like ATPase" evidence="9">
    <location>
        <begin position="294"/>
        <end position="382"/>
    </location>
</feature>
<evidence type="ECO:0000256" key="5">
    <source>
        <dbReference type="ARBA" id="ARBA00022741"/>
    </source>
</evidence>
<evidence type="ECO:0000256" key="2">
    <source>
        <dbReference type="ARBA" id="ARBA00012438"/>
    </source>
</evidence>
<dbReference type="InterPro" id="IPR003594">
    <property type="entry name" value="HATPase_dom"/>
</dbReference>
<dbReference type="Gene3D" id="3.30.565.10">
    <property type="entry name" value="Histidine kinase-like ATPase, C-terminal domain"/>
    <property type="match status" value="1"/>
</dbReference>
<protein>
    <recommendedName>
        <fullName evidence="2">histidine kinase</fullName>
        <ecNumber evidence="2">2.7.13.3</ecNumber>
    </recommendedName>
</protein>
<sequence length="384" mass="39167">MSSIRGVRGGLLALWRRPRAPGPPGPSWIDAASVAVLVAAAVTEGVIRGDVDRPVLTTLAHAAPLLALPWRRTHPLTVVAVVMAIGAAFEVSWRLAGEPEPVFFAAAGLLLVPYALVRWGSGRAIVLGGGLLVAGQVLSAVVRQPPVGDIVGGSAVLLLLIAAGEAVRARAAAAARRTERVRAQERERIARDLHDTVARHVSAVAVRAQAGRLAARTGAGETVAGHLAVIESEARAALREMRGAVQLLRGEDSPAAPGLTDVRRLATDGPPAVTVAIEVDGDGDGVPGPAAAAAAYRIAQEAVTNARRHARGATRIDVRLTCTGRALDLVVTDDGAPGHAGPTAPGYGLLGMSERAGLLGGTCDAGPAPGGGWRVAAHLPARQA</sequence>
<keyword evidence="7" id="KW-0067">ATP-binding</keyword>
<evidence type="ECO:0000259" key="9">
    <source>
        <dbReference type="Pfam" id="PF02518"/>
    </source>
</evidence>
<dbReference type="Pfam" id="PF02518">
    <property type="entry name" value="HATPase_c"/>
    <property type="match status" value="1"/>
</dbReference>
<proteinExistence type="predicted"/>
<accession>A0ABW4L7H1</accession>
<feature type="domain" description="Signal transduction histidine kinase subgroup 3 dimerisation and phosphoacceptor" evidence="10">
    <location>
        <begin position="185"/>
        <end position="251"/>
    </location>
</feature>
<dbReference type="InterPro" id="IPR036890">
    <property type="entry name" value="HATPase_C_sf"/>
</dbReference>
<dbReference type="EMBL" id="JBHUEE010000010">
    <property type="protein sequence ID" value="MFD1719493.1"/>
    <property type="molecule type" value="Genomic_DNA"/>
</dbReference>
<keyword evidence="4" id="KW-0808">Transferase</keyword>
<keyword evidence="3" id="KW-0597">Phosphoprotein</keyword>
<dbReference type="PANTHER" id="PTHR24421:SF10">
    <property type="entry name" value="NITRATE_NITRITE SENSOR PROTEIN NARQ"/>
    <property type="match status" value="1"/>
</dbReference>
<evidence type="ECO:0000256" key="7">
    <source>
        <dbReference type="ARBA" id="ARBA00022840"/>
    </source>
</evidence>
<dbReference type="SUPFAM" id="SSF55874">
    <property type="entry name" value="ATPase domain of HSP90 chaperone/DNA topoisomerase II/histidine kinase"/>
    <property type="match status" value="1"/>
</dbReference>
<dbReference type="Pfam" id="PF07730">
    <property type="entry name" value="HisKA_3"/>
    <property type="match status" value="1"/>
</dbReference>
<dbReference type="PANTHER" id="PTHR24421">
    <property type="entry name" value="NITRATE/NITRITE SENSOR PROTEIN NARX-RELATED"/>
    <property type="match status" value="1"/>
</dbReference>
<evidence type="ECO:0000313" key="11">
    <source>
        <dbReference type="EMBL" id="MFD1719493.1"/>
    </source>
</evidence>
<organism evidence="11 12">
    <name type="scientific">Georgenia deserti</name>
    <dbReference type="NCBI Taxonomy" id="2093781"/>
    <lineage>
        <taxon>Bacteria</taxon>
        <taxon>Bacillati</taxon>
        <taxon>Actinomycetota</taxon>
        <taxon>Actinomycetes</taxon>
        <taxon>Micrococcales</taxon>
        <taxon>Bogoriellaceae</taxon>
        <taxon>Georgenia</taxon>
    </lineage>
</organism>